<gene>
    <name evidence="1" type="ORF">EVAR_101756_1</name>
</gene>
<evidence type="ECO:0000313" key="2">
    <source>
        <dbReference type="Proteomes" id="UP000299102"/>
    </source>
</evidence>
<dbReference type="Proteomes" id="UP000299102">
    <property type="component" value="Unassembled WGS sequence"/>
</dbReference>
<organism evidence="1 2">
    <name type="scientific">Eumeta variegata</name>
    <name type="common">Bagworm moth</name>
    <name type="synonym">Eumeta japonica</name>
    <dbReference type="NCBI Taxonomy" id="151549"/>
    <lineage>
        <taxon>Eukaryota</taxon>
        <taxon>Metazoa</taxon>
        <taxon>Ecdysozoa</taxon>
        <taxon>Arthropoda</taxon>
        <taxon>Hexapoda</taxon>
        <taxon>Insecta</taxon>
        <taxon>Pterygota</taxon>
        <taxon>Neoptera</taxon>
        <taxon>Endopterygota</taxon>
        <taxon>Lepidoptera</taxon>
        <taxon>Glossata</taxon>
        <taxon>Ditrysia</taxon>
        <taxon>Tineoidea</taxon>
        <taxon>Psychidae</taxon>
        <taxon>Oiketicinae</taxon>
        <taxon>Eumeta</taxon>
    </lineage>
</organism>
<keyword evidence="2" id="KW-1185">Reference proteome</keyword>
<proteinExistence type="predicted"/>
<dbReference type="EMBL" id="BGZK01000010">
    <property type="protein sequence ID" value="GBP03365.1"/>
    <property type="molecule type" value="Genomic_DNA"/>
</dbReference>
<protein>
    <submittedName>
        <fullName evidence="1">Uncharacterized protein</fullName>
    </submittedName>
</protein>
<comment type="caution">
    <text evidence="1">The sequence shown here is derived from an EMBL/GenBank/DDBJ whole genome shotgun (WGS) entry which is preliminary data.</text>
</comment>
<sequence length="94" mass="10776">MKFYQNYDNKPIYVQWSATAADGECAGAIPSRSLRSIPTSLTSTSLIRGQRRHCKKKWRQRYVRKLDVAEKNNRRMGCASKIDTRIAMPENGVV</sequence>
<name>A0A4C1SN02_EUMVA</name>
<dbReference type="AlphaFoldDB" id="A0A4C1SN02"/>
<reference evidence="1 2" key="1">
    <citation type="journal article" date="2019" name="Commun. Biol.">
        <title>The bagworm genome reveals a unique fibroin gene that provides high tensile strength.</title>
        <authorList>
            <person name="Kono N."/>
            <person name="Nakamura H."/>
            <person name="Ohtoshi R."/>
            <person name="Tomita M."/>
            <person name="Numata K."/>
            <person name="Arakawa K."/>
        </authorList>
    </citation>
    <scope>NUCLEOTIDE SEQUENCE [LARGE SCALE GENOMIC DNA]</scope>
</reference>
<accession>A0A4C1SN02</accession>
<evidence type="ECO:0000313" key="1">
    <source>
        <dbReference type="EMBL" id="GBP03365.1"/>
    </source>
</evidence>